<evidence type="ECO:0000256" key="1">
    <source>
        <dbReference type="SAM" id="Phobius"/>
    </source>
</evidence>
<evidence type="ECO:0000313" key="4">
    <source>
        <dbReference type="Proteomes" id="UP000177707"/>
    </source>
</evidence>
<keyword evidence="1" id="KW-0472">Membrane</keyword>
<keyword evidence="1" id="KW-0812">Transmembrane</keyword>
<evidence type="ECO:0000313" key="3">
    <source>
        <dbReference type="EMBL" id="OHB02046.1"/>
    </source>
</evidence>
<protein>
    <recommendedName>
        <fullName evidence="2">Transcriptional repressor PaaX-like central Cas2-like domain-containing protein</fullName>
    </recommendedName>
</protein>
<reference evidence="3 4" key="1">
    <citation type="journal article" date="2016" name="Nat. Commun.">
        <title>Thousands of microbial genomes shed light on interconnected biogeochemical processes in an aquifer system.</title>
        <authorList>
            <person name="Anantharaman K."/>
            <person name="Brown C.T."/>
            <person name="Hug L.A."/>
            <person name="Sharon I."/>
            <person name="Castelle C.J."/>
            <person name="Probst A.J."/>
            <person name="Thomas B.C."/>
            <person name="Singh A."/>
            <person name="Wilkins M.J."/>
            <person name="Karaoz U."/>
            <person name="Brodie E.L."/>
            <person name="Williams K.H."/>
            <person name="Hubbard S.S."/>
            <person name="Banfield J.F."/>
        </authorList>
    </citation>
    <scope>NUCLEOTIDE SEQUENCE [LARGE SCALE GENOMIC DNA]</scope>
</reference>
<dbReference type="Proteomes" id="UP000177707">
    <property type="component" value="Unassembled WGS sequence"/>
</dbReference>
<evidence type="ECO:0000259" key="2">
    <source>
        <dbReference type="Pfam" id="PF20803"/>
    </source>
</evidence>
<dbReference type="SUPFAM" id="SSF143430">
    <property type="entry name" value="TTP0101/SSO1404-like"/>
    <property type="match status" value="1"/>
</dbReference>
<feature type="domain" description="Transcriptional repressor PaaX-like central Cas2-like" evidence="2">
    <location>
        <begin position="100"/>
        <end position="176"/>
    </location>
</feature>
<sequence length="187" mass="21828">MNLEKKVKKANIQKVILEIVKLAGIIGIGMIAPNVLVAMKKMGFIVHPRQIESIKRSRDVLIERGLLENKNGQLKITQGGKRYLFRYLSLGDNRKLNKNKKWDGKWRVLIFDIPESRRFDRTNIRQALISIGFMRLQDSVWVYPYSCENIISLLKTETETEENVLYMIVEALENDEEVKKYFGLNKK</sequence>
<organism evidence="3 4">
    <name type="scientific">Candidatus Zambryskibacteria bacterium RIFCSPLOWO2_01_FULL_39_39</name>
    <dbReference type="NCBI Taxonomy" id="1802758"/>
    <lineage>
        <taxon>Bacteria</taxon>
        <taxon>Candidatus Zambryskiibacteriota</taxon>
    </lineage>
</organism>
<feature type="transmembrane region" description="Helical" evidence="1">
    <location>
        <begin position="20"/>
        <end position="39"/>
    </location>
</feature>
<dbReference type="AlphaFoldDB" id="A0A1G2TXM2"/>
<gene>
    <name evidence="3" type="ORF">A3A96_03500</name>
</gene>
<accession>A0A1G2TXM2</accession>
<dbReference type="InterPro" id="IPR048846">
    <property type="entry name" value="PaaX-like_central"/>
</dbReference>
<proteinExistence type="predicted"/>
<dbReference type="Pfam" id="PF20803">
    <property type="entry name" value="PaaX_M"/>
    <property type="match status" value="1"/>
</dbReference>
<dbReference type="Gene3D" id="3.30.70.2650">
    <property type="match status" value="1"/>
</dbReference>
<comment type="caution">
    <text evidence="3">The sequence shown here is derived from an EMBL/GenBank/DDBJ whole genome shotgun (WGS) entry which is preliminary data.</text>
</comment>
<name>A0A1G2TXM2_9BACT</name>
<dbReference type="EMBL" id="MHWB01000008">
    <property type="protein sequence ID" value="OHB02046.1"/>
    <property type="molecule type" value="Genomic_DNA"/>
</dbReference>
<keyword evidence="1" id="KW-1133">Transmembrane helix</keyword>